<accession>A0A8S1UAW7</accession>
<dbReference type="EMBL" id="CAJJDP010000039">
    <property type="protein sequence ID" value="CAD8161093.1"/>
    <property type="molecule type" value="Genomic_DNA"/>
</dbReference>
<sequence length="199" mass="23204">MNVCAIRHIPHSNKHENRQNAADQNRAKSSQGTRLHSATHYRCSTQQSNNPTPNQGRMQLYEIQPYVGQLIKNQQQSFVSAQFRKSPSFRVKNYHPQDIVNSVAQQSSQNLLQSNIEKIERVNRINFLGDLLQQMGENNQQTKQSILTDLVTVPKNKNDTFNIKSQKEQNIEELHFYLVESQQRIKQHTYVLEQQKYLS</sequence>
<name>A0A8S1UAW7_PAROT</name>
<feature type="compositionally biased region" description="Polar residues" evidence="1">
    <location>
        <begin position="19"/>
        <end position="56"/>
    </location>
</feature>
<dbReference type="Proteomes" id="UP000683925">
    <property type="component" value="Unassembled WGS sequence"/>
</dbReference>
<evidence type="ECO:0000313" key="3">
    <source>
        <dbReference type="Proteomes" id="UP000683925"/>
    </source>
</evidence>
<keyword evidence="3" id="KW-1185">Reference proteome</keyword>
<comment type="caution">
    <text evidence="2">The sequence shown here is derived from an EMBL/GenBank/DDBJ whole genome shotgun (WGS) entry which is preliminary data.</text>
</comment>
<protein>
    <submittedName>
        <fullName evidence="2">Uncharacterized protein</fullName>
    </submittedName>
</protein>
<proteinExistence type="predicted"/>
<feature type="region of interest" description="Disordered" evidence="1">
    <location>
        <begin position="9"/>
        <end position="56"/>
    </location>
</feature>
<organism evidence="2 3">
    <name type="scientific">Paramecium octaurelia</name>
    <dbReference type="NCBI Taxonomy" id="43137"/>
    <lineage>
        <taxon>Eukaryota</taxon>
        <taxon>Sar</taxon>
        <taxon>Alveolata</taxon>
        <taxon>Ciliophora</taxon>
        <taxon>Intramacronucleata</taxon>
        <taxon>Oligohymenophorea</taxon>
        <taxon>Peniculida</taxon>
        <taxon>Parameciidae</taxon>
        <taxon>Paramecium</taxon>
    </lineage>
</organism>
<dbReference type="AlphaFoldDB" id="A0A8S1UAW7"/>
<dbReference type="OMA" id="AIRHIPH"/>
<gene>
    <name evidence="2" type="ORF">POCTA_138.1.T0390206</name>
</gene>
<reference evidence="2" key="1">
    <citation type="submission" date="2021-01" db="EMBL/GenBank/DDBJ databases">
        <authorList>
            <consortium name="Genoscope - CEA"/>
            <person name="William W."/>
        </authorList>
    </citation>
    <scope>NUCLEOTIDE SEQUENCE</scope>
</reference>
<evidence type="ECO:0000256" key="1">
    <source>
        <dbReference type="SAM" id="MobiDB-lite"/>
    </source>
</evidence>
<evidence type="ECO:0000313" key="2">
    <source>
        <dbReference type="EMBL" id="CAD8161093.1"/>
    </source>
</evidence>
<dbReference type="OrthoDB" id="297252at2759"/>